<evidence type="ECO:0000313" key="5">
    <source>
        <dbReference type="EMBL" id="MFB9770025.1"/>
    </source>
</evidence>
<dbReference type="EMBL" id="JBHLZY010000024">
    <property type="protein sequence ID" value="MFB9770025.1"/>
    <property type="molecule type" value="Genomic_DNA"/>
</dbReference>
<dbReference type="Pfam" id="PF00248">
    <property type="entry name" value="Aldo_ket_red"/>
    <property type="match status" value="1"/>
</dbReference>
<protein>
    <submittedName>
        <fullName evidence="5">Aldo/keto reductase</fullName>
    </submittedName>
</protein>
<dbReference type="InterPro" id="IPR023210">
    <property type="entry name" value="NADP_OxRdtase_dom"/>
</dbReference>
<proteinExistence type="inferred from homology"/>
<dbReference type="Proteomes" id="UP001589691">
    <property type="component" value="Unassembled WGS sequence"/>
</dbReference>
<evidence type="ECO:0000256" key="1">
    <source>
        <dbReference type="ARBA" id="ARBA00006515"/>
    </source>
</evidence>
<evidence type="ECO:0000256" key="2">
    <source>
        <dbReference type="ARBA" id="ARBA00022857"/>
    </source>
</evidence>
<comment type="similarity">
    <text evidence="1">Belongs to the shaker potassium channel beta subunit family.</text>
</comment>
<dbReference type="PANTHER" id="PTHR43150:SF4">
    <property type="entry name" value="L-GLYCERALDEHYDE 3-PHOSPHATE REDUCTASE"/>
    <property type="match status" value="1"/>
</dbReference>
<accession>A0ABV5WV73</accession>
<sequence>MYQASPQRYARMQYNRVGNSGLRLSAIGLGLWNNFGDYDDFATQRAMIRQAFDLGITYFDLANNYGPEPGSAERNFGRIFAEDLRPYRDELVIASKAGYKMWPGPYGDWGSRKSIIASADQSLQRTGLDYFDIFYSHRPDPNTAPEETAGALDQLVRSGKALYIGLSNYSGPQTAAMLAIFKQLHTPVVIHQPRYNLFNRQVETTLFPTLAKAQLGAVSFSSLSQGLLTDKYLKGIRADSRASKATIPFLSANQVAQTLTTVEKLNALARQRGQSLAQMALAWNLRQPVVATALIGASRPEQIVANVQALNHLDFTAAELAQIEQILAAQPQIDWDAR</sequence>
<dbReference type="InterPro" id="IPR036812">
    <property type="entry name" value="NAD(P)_OxRdtase_dom_sf"/>
</dbReference>
<keyword evidence="2" id="KW-0521">NADP</keyword>
<dbReference type="Gene3D" id="3.20.20.100">
    <property type="entry name" value="NADP-dependent oxidoreductase domain"/>
    <property type="match status" value="1"/>
</dbReference>
<gene>
    <name evidence="5" type="ORF">ACFFLI_09150</name>
</gene>
<evidence type="ECO:0000313" key="6">
    <source>
        <dbReference type="Proteomes" id="UP001589691"/>
    </source>
</evidence>
<dbReference type="InterPro" id="IPR005399">
    <property type="entry name" value="K_chnl_volt-dep_bsu_KCNAB-rel"/>
</dbReference>
<organism evidence="5 6">
    <name type="scientific">Lactiplantibacillus modestisalitolerans</name>
    <dbReference type="NCBI Taxonomy" id="1457219"/>
    <lineage>
        <taxon>Bacteria</taxon>
        <taxon>Bacillati</taxon>
        <taxon>Bacillota</taxon>
        <taxon>Bacilli</taxon>
        <taxon>Lactobacillales</taxon>
        <taxon>Lactobacillaceae</taxon>
        <taxon>Lactiplantibacillus</taxon>
    </lineage>
</organism>
<dbReference type="RefSeq" id="WP_137642488.1">
    <property type="nucleotide sequence ID" value="NZ_BJEA01000009.1"/>
</dbReference>
<name>A0ABV5WV73_9LACO</name>
<dbReference type="SUPFAM" id="SSF51430">
    <property type="entry name" value="NAD(P)-linked oxidoreductase"/>
    <property type="match status" value="1"/>
</dbReference>
<evidence type="ECO:0000256" key="3">
    <source>
        <dbReference type="ARBA" id="ARBA00023002"/>
    </source>
</evidence>
<reference evidence="5 6" key="1">
    <citation type="submission" date="2024-09" db="EMBL/GenBank/DDBJ databases">
        <authorList>
            <person name="Sun Q."/>
            <person name="Mori K."/>
        </authorList>
    </citation>
    <scope>NUCLEOTIDE SEQUENCE [LARGE SCALE GENOMIC DNA]</scope>
    <source>
        <strain evidence="5 6">TBRC 4576</strain>
    </source>
</reference>
<keyword evidence="6" id="KW-1185">Reference proteome</keyword>
<evidence type="ECO:0000259" key="4">
    <source>
        <dbReference type="Pfam" id="PF00248"/>
    </source>
</evidence>
<feature type="domain" description="NADP-dependent oxidoreductase" evidence="4">
    <location>
        <begin position="26"/>
        <end position="327"/>
    </location>
</feature>
<comment type="caution">
    <text evidence="5">The sequence shown here is derived from an EMBL/GenBank/DDBJ whole genome shotgun (WGS) entry which is preliminary data.</text>
</comment>
<keyword evidence="3" id="KW-0560">Oxidoreductase</keyword>
<dbReference type="PANTHER" id="PTHR43150">
    <property type="entry name" value="HYPERKINETIC, ISOFORM M"/>
    <property type="match status" value="1"/>
</dbReference>